<protein>
    <recommendedName>
        <fullName evidence="1">Amidohydrolase-related domain-containing protein</fullName>
    </recommendedName>
</protein>
<dbReference type="EMBL" id="AP012204">
    <property type="protein sequence ID" value="BAK35224.1"/>
    <property type="molecule type" value="Genomic_DNA"/>
</dbReference>
<dbReference type="SUPFAM" id="SSF51338">
    <property type="entry name" value="Composite domain of metallo-dependent hydrolases"/>
    <property type="match status" value="1"/>
</dbReference>
<dbReference type="RefSeq" id="WP_013863096.1">
    <property type="nucleotide sequence ID" value="NC_015635.1"/>
</dbReference>
<evidence type="ECO:0000313" key="2">
    <source>
        <dbReference type="EMBL" id="BAK35224.1"/>
    </source>
</evidence>
<name>F5XEK8_MICPN</name>
<dbReference type="GO" id="GO:0006145">
    <property type="term" value="P:purine nucleobase catabolic process"/>
    <property type="evidence" value="ECO:0007669"/>
    <property type="project" value="TreeGrafter"/>
</dbReference>
<dbReference type="InterPro" id="IPR050138">
    <property type="entry name" value="DHOase/Allantoinase_Hydrolase"/>
</dbReference>
<dbReference type="GO" id="GO:0005737">
    <property type="term" value="C:cytoplasm"/>
    <property type="evidence" value="ECO:0007669"/>
    <property type="project" value="TreeGrafter"/>
</dbReference>
<organism evidence="2 3">
    <name type="scientific">Microlunatus phosphovorus (strain ATCC 700054 / DSM 10555 / JCM 9379 / NBRC 101784 / NCIMB 13414 / VKM Ac-1990 / NM-1)</name>
    <dbReference type="NCBI Taxonomy" id="1032480"/>
    <lineage>
        <taxon>Bacteria</taxon>
        <taxon>Bacillati</taxon>
        <taxon>Actinomycetota</taxon>
        <taxon>Actinomycetes</taxon>
        <taxon>Propionibacteriales</taxon>
        <taxon>Propionibacteriaceae</taxon>
        <taxon>Microlunatus</taxon>
    </lineage>
</organism>
<dbReference type="Gene3D" id="3.20.20.140">
    <property type="entry name" value="Metal-dependent hydrolases"/>
    <property type="match status" value="1"/>
</dbReference>
<gene>
    <name evidence="2" type="ordered locus">MLP_22100</name>
</gene>
<dbReference type="PANTHER" id="PTHR43668">
    <property type="entry name" value="ALLANTOINASE"/>
    <property type="match status" value="1"/>
</dbReference>
<dbReference type="Pfam" id="PF01979">
    <property type="entry name" value="Amidohydro_1"/>
    <property type="match status" value="1"/>
</dbReference>
<proteinExistence type="predicted"/>
<dbReference type="STRING" id="1032480.MLP_22100"/>
<dbReference type="InterPro" id="IPR032466">
    <property type="entry name" value="Metal_Hydrolase"/>
</dbReference>
<dbReference type="GO" id="GO:0004038">
    <property type="term" value="F:allantoinase activity"/>
    <property type="evidence" value="ECO:0007669"/>
    <property type="project" value="TreeGrafter"/>
</dbReference>
<accession>F5XEK8</accession>
<dbReference type="HOGENOM" id="CLU_015572_6_0_11"/>
<dbReference type="PANTHER" id="PTHR43668:SF2">
    <property type="entry name" value="ALLANTOINASE"/>
    <property type="match status" value="1"/>
</dbReference>
<dbReference type="SUPFAM" id="SSF51556">
    <property type="entry name" value="Metallo-dependent hydrolases"/>
    <property type="match status" value="1"/>
</dbReference>
<dbReference type="eggNOG" id="COG0044">
    <property type="taxonomic scope" value="Bacteria"/>
</dbReference>
<keyword evidence="3" id="KW-1185">Reference proteome</keyword>
<evidence type="ECO:0000313" key="3">
    <source>
        <dbReference type="Proteomes" id="UP000007947"/>
    </source>
</evidence>
<dbReference type="InterPro" id="IPR006680">
    <property type="entry name" value="Amidohydro-rel"/>
</dbReference>
<dbReference type="KEGG" id="mph:MLP_22100"/>
<sequence>MIAGVEATGARAHVVHLADAGSLELVRAARSAGLPVTAETCPHYLTLAADEVPDGAPEFKCCPPIRDRANQDGLWAGVLDGTIDAIVSDHSPSTVEQKHRADGDFGLSWGGIAGLQTALAATWTEAQARGIGLEQLLPLFTTGPARVAGLDRLGRITAGAPAHLVVFHPGESWTVDAARLQHRNPISPWHGRRLIGVVETTYLRGEPVWSATAGLLSRQGRLLSARSR</sequence>
<reference evidence="2 3" key="1">
    <citation type="submission" date="2011-05" db="EMBL/GenBank/DDBJ databases">
        <title>Whole genome sequence of Microlunatus phosphovorus NM-1.</title>
        <authorList>
            <person name="Hosoyama A."/>
            <person name="Sasaki K."/>
            <person name="Harada T."/>
            <person name="Igarashi R."/>
            <person name="Kawakoshi A."/>
            <person name="Sasagawa M."/>
            <person name="Fukada J."/>
            <person name="Nakamura S."/>
            <person name="Katano Y."/>
            <person name="Hanada S."/>
            <person name="Kamagata Y."/>
            <person name="Nakamura N."/>
            <person name="Yamazaki S."/>
            <person name="Fujita N."/>
        </authorList>
    </citation>
    <scope>NUCLEOTIDE SEQUENCE [LARGE SCALE GENOMIC DNA]</scope>
    <source>
        <strain evidence="3">ATCC 700054 / DSM 10555 / JCM 9379 / NBRC 101784 / NCIMB 13414 / VKM Ac-1990 / NM-1</strain>
    </source>
</reference>
<dbReference type="Proteomes" id="UP000007947">
    <property type="component" value="Chromosome"/>
</dbReference>
<evidence type="ECO:0000259" key="1">
    <source>
        <dbReference type="Pfam" id="PF01979"/>
    </source>
</evidence>
<dbReference type="InterPro" id="IPR011059">
    <property type="entry name" value="Metal-dep_hydrolase_composite"/>
</dbReference>
<feature type="domain" description="Amidohydrolase-related" evidence="1">
    <location>
        <begin position="8"/>
        <end position="205"/>
    </location>
</feature>
<dbReference type="AlphaFoldDB" id="F5XEK8"/>